<evidence type="ECO:0000256" key="2">
    <source>
        <dbReference type="ARBA" id="ARBA00009975"/>
    </source>
</evidence>
<protein>
    <recommendedName>
        <fullName evidence="7">Glucose-6-phosphate 1-dehydrogenase</fullName>
        <shortName evidence="7">G6PD</shortName>
        <ecNumber evidence="7">1.1.1.49</ecNumber>
    </recommendedName>
</protein>
<evidence type="ECO:0000256" key="5">
    <source>
        <dbReference type="ARBA" id="ARBA00023002"/>
    </source>
</evidence>
<feature type="domain" description="Glucose-6-phosphate dehydrogenase NAD-binding" evidence="8">
    <location>
        <begin position="22"/>
        <end position="205"/>
    </location>
</feature>
<dbReference type="InterPro" id="IPR022674">
    <property type="entry name" value="G6P_DH_NAD-bd"/>
</dbReference>
<feature type="binding site" evidence="7">
    <location>
        <position position="196"/>
    </location>
    <ligand>
        <name>substrate</name>
    </ligand>
</feature>
<dbReference type="GO" id="GO:0006006">
    <property type="term" value="P:glucose metabolic process"/>
    <property type="evidence" value="ECO:0007669"/>
    <property type="project" value="UniProtKB-KW"/>
</dbReference>
<dbReference type="EC" id="1.1.1.49" evidence="7"/>
<dbReference type="GO" id="GO:0004345">
    <property type="term" value="F:glucose-6-phosphate dehydrogenase activity"/>
    <property type="evidence" value="ECO:0007669"/>
    <property type="project" value="UniProtKB-UniRule"/>
</dbReference>
<dbReference type="UniPathway" id="UPA00115">
    <property type="reaction ID" value="UER00408"/>
</dbReference>
<comment type="catalytic activity">
    <reaction evidence="7">
        <text>D-glucose 6-phosphate + NADP(+) = 6-phospho-D-glucono-1,5-lactone + NADPH + H(+)</text>
        <dbReference type="Rhea" id="RHEA:15841"/>
        <dbReference type="ChEBI" id="CHEBI:15378"/>
        <dbReference type="ChEBI" id="CHEBI:57783"/>
        <dbReference type="ChEBI" id="CHEBI:57955"/>
        <dbReference type="ChEBI" id="CHEBI:58349"/>
        <dbReference type="ChEBI" id="CHEBI:61548"/>
        <dbReference type="EC" id="1.1.1.49"/>
    </reaction>
</comment>
<evidence type="ECO:0000313" key="11">
    <source>
        <dbReference type="Proteomes" id="UP000192923"/>
    </source>
</evidence>
<keyword evidence="3 7" id="KW-0313">Glucose metabolism</keyword>
<dbReference type="PRINTS" id="PR00079">
    <property type="entry name" value="G6PDHDRGNASE"/>
</dbReference>
<feature type="binding site" evidence="7">
    <location>
        <position position="358"/>
    </location>
    <ligand>
        <name>substrate</name>
    </ligand>
</feature>
<dbReference type="Pfam" id="PF00479">
    <property type="entry name" value="G6PD_N"/>
    <property type="match status" value="1"/>
</dbReference>
<dbReference type="InterPro" id="IPR019796">
    <property type="entry name" value="G6P_DH_AS"/>
</dbReference>
<dbReference type="STRING" id="1760988.SAMN02949497_4148"/>
<evidence type="ECO:0000256" key="1">
    <source>
        <dbReference type="ARBA" id="ARBA00004937"/>
    </source>
</evidence>
<sequence length="509" mass="58258">MNLNGTNGGFMQGRAGDSCVMIIFGATGDLTKRKLIPALYNLAKAKLLSRKFALVGAAFDPFTAEAFRDQMLDAIKTYATDELDAEVLAWFEKRIFYVQGDFRDPEFYWRLKELCTEVCGKNAIDENYFYYLATAPIFFGEIVRQLGHAGMTAEECDNWRRVIIEKPFGHDLESAKELNNDIKKVLRERQIYRIDHYLGKETVQNIMVFRFANSIFEPIWNRRYIDHVQITAAETVGVERRGGYYETAGAMRDMVPNHLFQLLSLTTMEPPVSFEADAVRDEQTKALRSLQMLSPEDVLSKTARGQYCEGQLEGEPVPGYREEPGVARDSRTETFVAMKLMIDNWRWADVPFYLRTGKRMAARTTEISIQFRRAPLVLFRNTDIENLQTNRLVLRLQPNEGISLQFGAKVPGPVMQLGPVKMDFDYADYFHCTPNTGYERLLLDCMTGDATLFQRADMVEAGWNLIQPVLDVWKALPPRQFPNYAAGSWGPREADELLERDGRQWNNGG</sequence>
<organism evidence="10 11">
    <name type="scientific">Methylomagnum ishizawai</name>
    <dbReference type="NCBI Taxonomy" id="1760988"/>
    <lineage>
        <taxon>Bacteria</taxon>
        <taxon>Pseudomonadati</taxon>
        <taxon>Pseudomonadota</taxon>
        <taxon>Gammaproteobacteria</taxon>
        <taxon>Methylococcales</taxon>
        <taxon>Methylococcaceae</taxon>
        <taxon>Methylomagnum</taxon>
    </lineage>
</organism>
<dbReference type="SUPFAM" id="SSF51735">
    <property type="entry name" value="NAD(P)-binding Rossmann-fold domains"/>
    <property type="match status" value="1"/>
</dbReference>
<keyword evidence="6 7" id="KW-0119">Carbohydrate metabolism</keyword>
<feature type="binding site" evidence="7">
    <location>
        <begin position="101"/>
        <end position="102"/>
    </location>
    <ligand>
        <name>NADP(+)</name>
        <dbReference type="ChEBI" id="CHEBI:58349"/>
    </ligand>
</feature>
<comment type="function">
    <text evidence="7">Catalyzes the oxidation of glucose 6-phosphate to 6-phosphogluconolactone.</text>
</comment>
<dbReference type="PIRSF" id="PIRSF000110">
    <property type="entry name" value="G6PD"/>
    <property type="match status" value="1"/>
</dbReference>
<evidence type="ECO:0000259" key="9">
    <source>
        <dbReference type="Pfam" id="PF02781"/>
    </source>
</evidence>
<gene>
    <name evidence="7" type="primary">zwf</name>
    <name evidence="10" type="ORF">SAMN02949497_4148</name>
</gene>
<dbReference type="OrthoDB" id="9802739at2"/>
<dbReference type="PANTHER" id="PTHR23429">
    <property type="entry name" value="GLUCOSE-6-PHOSPHATE 1-DEHYDROGENASE G6PD"/>
    <property type="match status" value="1"/>
</dbReference>
<dbReference type="InterPro" id="IPR036291">
    <property type="entry name" value="NAD(P)-bd_dom_sf"/>
</dbReference>
<keyword evidence="5 7" id="KW-0560">Oxidoreductase</keyword>
<reference evidence="10 11" key="1">
    <citation type="submission" date="2016-12" db="EMBL/GenBank/DDBJ databases">
        <authorList>
            <person name="Song W.-J."/>
            <person name="Kurnit D.M."/>
        </authorList>
    </citation>
    <scope>NUCLEOTIDE SEQUENCE [LARGE SCALE GENOMIC DNA]</scope>
    <source>
        <strain evidence="10 11">175</strain>
    </source>
</reference>
<dbReference type="PANTHER" id="PTHR23429:SF0">
    <property type="entry name" value="GLUCOSE-6-PHOSPHATE 1-DEHYDROGENASE"/>
    <property type="match status" value="1"/>
</dbReference>
<evidence type="ECO:0000259" key="8">
    <source>
        <dbReference type="Pfam" id="PF00479"/>
    </source>
</evidence>
<dbReference type="InterPro" id="IPR022675">
    <property type="entry name" value="G6P_DH_C"/>
</dbReference>
<name>A0A1Y6D8J3_9GAMM</name>
<comment type="similarity">
    <text evidence="2 7">Belongs to the glucose-6-phosphate dehydrogenase family.</text>
</comment>
<dbReference type="HAMAP" id="MF_00966">
    <property type="entry name" value="G6PD"/>
    <property type="match status" value="1"/>
</dbReference>
<dbReference type="AlphaFoldDB" id="A0A1Y6D8J3"/>
<dbReference type="PROSITE" id="PS00069">
    <property type="entry name" value="G6P_DEHYDROGENASE"/>
    <property type="match status" value="1"/>
</dbReference>
<evidence type="ECO:0000256" key="4">
    <source>
        <dbReference type="ARBA" id="ARBA00022857"/>
    </source>
</evidence>
<dbReference type="Proteomes" id="UP000192923">
    <property type="component" value="Unassembled WGS sequence"/>
</dbReference>
<feature type="binding site" evidence="7">
    <location>
        <position position="166"/>
    </location>
    <ligand>
        <name>NADP(+)</name>
        <dbReference type="ChEBI" id="CHEBI:58349"/>
    </ligand>
</feature>
<dbReference type="GO" id="GO:0005829">
    <property type="term" value="C:cytosol"/>
    <property type="evidence" value="ECO:0007669"/>
    <property type="project" value="TreeGrafter"/>
</dbReference>
<evidence type="ECO:0000256" key="3">
    <source>
        <dbReference type="ARBA" id="ARBA00022526"/>
    </source>
</evidence>
<dbReference type="EMBL" id="FXAM01000001">
    <property type="protein sequence ID" value="SMF96742.1"/>
    <property type="molecule type" value="Genomic_DNA"/>
</dbReference>
<evidence type="ECO:0000256" key="7">
    <source>
        <dbReference type="HAMAP-Rule" id="MF_00966"/>
    </source>
</evidence>
<dbReference type="Pfam" id="PF02781">
    <property type="entry name" value="G6PD_C"/>
    <property type="match status" value="1"/>
</dbReference>
<feature type="binding site" evidence="7">
    <location>
        <begin position="25"/>
        <end position="32"/>
    </location>
    <ligand>
        <name>NADP(+)</name>
        <dbReference type="ChEBI" id="CHEBI:58349"/>
    </ligand>
</feature>
<evidence type="ECO:0000256" key="6">
    <source>
        <dbReference type="ARBA" id="ARBA00023277"/>
    </source>
</evidence>
<dbReference type="RefSeq" id="WP_085215600.1">
    <property type="nucleotide sequence ID" value="NZ_FXAM01000001.1"/>
</dbReference>
<keyword evidence="4 7" id="KW-0521">NADP</keyword>
<dbReference type="InterPro" id="IPR001282">
    <property type="entry name" value="G6P_DH"/>
</dbReference>
<dbReference type="NCBIfam" id="TIGR00871">
    <property type="entry name" value="zwf"/>
    <property type="match status" value="1"/>
</dbReference>
<dbReference type="Gene3D" id="3.40.50.720">
    <property type="entry name" value="NAD(P)-binding Rossmann-like Domain"/>
    <property type="match status" value="1"/>
</dbReference>
<keyword evidence="11" id="KW-1185">Reference proteome</keyword>
<feature type="binding site" evidence="7">
    <location>
        <position position="200"/>
    </location>
    <ligand>
        <name>substrate</name>
    </ligand>
</feature>
<feature type="active site" description="Proton acceptor" evidence="7">
    <location>
        <position position="258"/>
    </location>
</feature>
<dbReference type="GO" id="GO:0009051">
    <property type="term" value="P:pentose-phosphate shunt, oxidative branch"/>
    <property type="evidence" value="ECO:0007669"/>
    <property type="project" value="TreeGrafter"/>
</dbReference>
<comment type="caution">
    <text evidence="7">Lacks conserved residue(s) required for the propagation of feature annotation.</text>
</comment>
<evidence type="ECO:0000313" key="10">
    <source>
        <dbReference type="EMBL" id="SMF96742.1"/>
    </source>
</evidence>
<dbReference type="SUPFAM" id="SSF55347">
    <property type="entry name" value="Glyceraldehyde-3-phosphate dehydrogenase-like, C-terminal domain"/>
    <property type="match status" value="1"/>
</dbReference>
<accession>A0A1Y6D8J3</accession>
<feature type="binding site" evidence="7">
    <location>
        <position position="234"/>
    </location>
    <ligand>
        <name>substrate</name>
    </ligand>
</feature>
<dbReference type="Gene3D" id="3.30.360.10">
    <property type="entry name" value="Dihydrodipicolinate Reductase, domain 2"/>
    <property type="match status" value="1"/>
</dbReference>
<proteinExistence type="inferred from homology"/>
<dbReference type="GO" id="GO:0050661">
    <property type="term" value="F:NADP binding"/>
    <property type="evidence" value="ECO:0007669"/>
    <property type="project" value="UniProtKB-UniRule"/>
</dbReference>
<comment type="pathway">
    <text evidence="1 7">Carbohydrate degradation; pentose phosphate pathway; D-ribulose 5-phosphate from D-glucose 6-phosphate (oxidative stage): step 1/3.</text>
</comment>
<feature type="domain" description="Glucose-6-phosphate dehydrogenase C-terminal" evidence="9">
    <location>
        <begin position="207"/>
        <end position="506"/>
    </location>
</feature>
<feature type="binding site" evidence="7">
    <location>
        <position position="253"/>
    </location>
    <ligand>
        <name>substrate</name>
    </ligand>
</feature>